<evidence type="ECO:0000256" key="4">
    <source>
        <dbReference type="ARBA" id="ARBA00022691"/>
    </source>
</evidence>
<keyword evidence="8" id="KW-1185">Reference proteome</keyword>
<dbReference type="PRINTS" id="PR00105">
    <property type="entry name" value="C5METTRFRASE"/>
</dbReference>
<dbReference type="Gene3D" id="3.90.120.10">
    <property type="entry name" value="DNA Methylase, subunit A, domain 2"/>
    <property type="match status" value="1"/>
</dbReference>
<dbReference type="InterPro" id="IPR029063">
    <property type="entry name" value="SAM-dependent_MTases_sf"/>
</dbReference>
<dbReference type="RefSeq" id="WP_284102786.1">
    <property type="nucleotide sequence ID" value="NZ_JARRAF010000039.1"/>
</dbReference>
<dbReference type="InterPro" id="IPR001525">
    <property type="entry name" value="C5_MeTfrase"/>
</dbReference>
<dbReference type="Proteomes" id="UP001172778">
    <property type="component" value="Unassembled WGS sequence"/>
</dbReference>
<name>A0ABT7E2C9_9NEIS</name>
<evidence type="ECO:0000256" key="1">
    <source>
        <dbReference type="ARBA" id="ARBA00011975"/>
    </source>
</evidence>
<dbReference type="InterPro" id="IPR050390">
    <property type="entry name" value="C5-Methyltransferase"/>
</dbReference>
<sequence length="621" mass="68566">MIRDQFQLDLHPKLIVDLFAGGGGMSTAIEWALGRSPDIAVNHDDNALSMHRANHPQTEHYIADVFEVCPYDVTQGRPVGLLHLSPDCTHHSQAAGGQPRNKKRRALSWVGYRWAGQVAPDVMTLENVTQILKWGPLIAKRDPATGRVVTLDRIQCPTTGKTINRVAEPGERVPVQQQFLVPDPAHAGRTWNRFIKLLQIKGYRVEWRTLCAADYGAPTTRERLFMVARRDGKPITWPQPTHFKNPTRGQKQWRSAAECIDWSIASKSIFDRQKPLADATLRRIAKGLKRYVLECGDPFIVPIAHFNGSEPTHDIREPMRTVTAYPKGGHLAMAAPSLVPLTHQGCDRVFDIAEPIRTITSANRGEIALASPILIQAGHGEGSPGAQRWSHGHNDIQKPMGTITASGGGQALATAFLAQMNGGFNETPGHDTRRPFSTITNTGSQQQLVTAFMTSYYTDESNRARDANDPLATITTENRIGLVECTLSPEHQAGAESVAAFLMRYYGEGGQWGDLREPMATITTKDRLALVTVTIKGMPYVIVDITLRMLAPAELYRGQGFPIGYRITTGHDGRKFTISQQVHMCGNSVSPPPAMALIRANCMDLAAWTHRELKQRERAAA</sequence>
<keyword evidence="5" id="KW-0680">Restriction system</keyword>
<evidence type="ECO:0000256" key="3">
    <source>
        <dbReference type="ARBA" id="ARBA00022679"/>
    </source>
</evidence>
<keyword evidence="4" id="KW-0949">S-adenosyl-L-methionine</keyword>
<dbReference type="SUPFAM" id="SSF53335">
    <property type="entry name" value="S-adenosyl-L-methionine-dependent methyltransferases"/>
    <property type="match status" value="1"/>
</dbReference>
<reference evidence="7" key="1">
    <citation type="submission" date="2023-03" db="EMBL/GenBank/DDBJ databases">
        <title>Chitinimonas shenzhenensis gen. nov., sp. nov., a novel member of family Burkholderiaceae isolated from activated sludge collected in Shen Zhen, China.</title>
        <authorList>
            <person name="Wang X."/>
        </authorList>
    </citation>
    <scope>NUCLEOTIDE SEQUENCE</scope>
    <source>
        <strain evidence="7">DQS-5</strain>
    </source>
</reference>
<accession>A0ABT7E2C9</accession>
<dbReference type="EMBL" id="JARRAF010000039">
    <property type="protein sequence ID" value="MDK2126467.1"/>
    <property type="molecule type" value="Genomic_DNA"/>
</dbReference>
<organism evidence="7 8">
    <name type="scientific">Parachitinimonas caeni</name>
    <dbReference type="NCBI Taxonomy" id="3031301"/>
    <lineage>
        <taxon>Bacteria</taxon>
        <taxon>Pseudomonadati</taxon>
        <taxon>Pseudomonadota</taxon>
        <taxon>Betaproteobacteria</taxon>
        <taxon>Neisseriales</taxon>
        <taxon>Chitinibacteraceae</taxon>
        <taxon>Parachitinimonas</taxon>
    </lineage>
</organism>
<evidence type="ECO:0000256" key="6">
    <source>
        <dbReference type="ARBA" id="ARBA00047422"/>
    </source>
</evidence>
<gene>
    <name evidence="7" type="ORF">PZA18_20715</name>
</gene>
<evidence type="ECO:0000313" key="8">
    <source>
        <dbReference type="Proteomes" id="UP001172778"/>
    </source>
</evidence>
<keyword evidence="2 7" id="KW-0489">Methyltransferase</keyword>
<dbReference type="Gene3D" id="3.40.50.150">
    <property type="entry name" value="Vaccinia Virus protein VP39"/>
    <property type="match status" value="1"/>
</dbReference>
<dbReference type="Pfam" id="PF00145">
    <property type="entry name" value="DNA_methylase"/>
    <property type="match status" value="2"/>
</dbReference>
<dbReference type="GO" id="GO:0032259">
    <property type="term" value="P:methylation"/>
    <property type="evidence" value="ECO:0007669"/>
    <property type="project" value="UniProtKB-KW"/>
</dbReference>
<dbReference type="EC" id="2.1.1.37" evidence="1"/>
<dbReference type="PANTHER" id="PTHR10629">
    <property type="entry name" value="CYTOSINE-SPECIFIC METHYLTRANSFERASE"/>
    <property type="match status" value="1"/>
</dbReference>
<dbReference type="PANTHER" id="PTHR10629:SF52">
    <property type="entry name" value="DNA (CYTOSINE-5)-METHYLTRANSFERASE 1"/>
    <property type="match status" value="1"/>
</dbReference>
<evidence type="ECO:0000313" key="7">
    <source>
        <dbReference type="EMBL" id="MDK2126467.1"/>
    </source>
</evidence>
<comment type="catalytic activity">
    <reaction evidence="6">
        <text>a 2'-deoxycytidine in DNA + S-adenosyl-L-methionine = a 5-methyl-2'-deoxycytidine in DNA + S-adenosyl-L-homocysteine + H(+)</text>
        <dbReference type="Rhea" id="RHEA:13681"/>
        <dbReference type="Rhea" id="RHEA-COMP:11369"/>
        <dbReference type="Rhea" id="RHEA-COMP:11370"/>
        <dbReference type="ChEBI" id="CHEBI:15378"/>
        <dbReference type="ChEBI" id="CHEBI:57856"/>
        <dbReference type="ChEBI" id="CHEBI:59789"/>
        <dbReference type="ChEBI" id="CHEBI:85452"/>
        <dbReference type="ChEBI" id="CHEBI:85454"/>
        <dbReference type="EC" id="2.1.1.37"/>
    </reaction>
</comment>
<evidence type="ECO:0000256" key="5">
    <source>
        <dbReference type="ARBA" id="ARBA00022747"/>
    </source>
</evidence>
<keyword evidence="3" id="KW-0808">Transferase</keyword>
<protein>
    <recommendedName>
        <fullName evidence="1">DNA (cytosine-5-)-methyltransferase</fullName>
        <ecNumber evidence="1">2.1.1.37</ecNumber>
    </recommendedName>
</protein>
<comment type="caution">
    <text evidence="7">The sequence shown here is derived from an EMBL/GenBank/DDBJ whole genome shotgun (WGS) entry which is preliminary data.</text>
</comment>
<evidence type="ECO:0000256" key="2">
    <source>
        <dbReference type="ARBA" id="ARBA00022603"/>
    </source>
</evidence>
<proteinExistence type="predicted"/>
<dbReference type="GO" id="GO:0008168">
    <property type="term" value="F:methyltransferase activity"/>
    <property type="evidence" value="ECO:0007669"/>
    <property type="project" value="UniProtKB-KW"/>
</dbReference>